<feature type="region of interest" description="Disordered" evidence="1">
    <location>
        <begin position="1"/>
        <end position="41"/>
    </location>
</feature>
<dbReference type="AlphaFoldDB" id="A0A7J6V0D9"/>
<reference evidence="3 4" key="1">
    <citation type="submission" date="2020-06" db="EMBL/GenBank/DDBJ databases">
        <title>Transcriptomic and genomic resources for Thalictrum thalictroides and T. hernandezii: Facilitating candidate gene discovery in an emerging model plant lineage.</title>
        <authorList>
            <person name="Arias T."/>
            <person name="Riano-Pachon D.M."/>
            <person name="Di Stilio V.S."/>
        </authorList>
    </citation>
    <scope>NUCLEOTIDE SEQUENCE [LARGE SCALE GENOMIC DNA]</scope>
    <source>
        <strain evidence="4">cv. WT478/WT964</strain>
        <tissue evidence="3">Leaves</tissue>
    </source>
</reference>
<gene>
    <name evidence="3" type="ORF">FRX31_032021</name>
</gene>
<dbReference type="Pfam" id="PF14111">
    <property type="entry name" value="DUF4283"/>
    <property type="match status" value="1"/>
</dbReference>
<protein>
    <recommendedName>
        <fullName evidence="2">DUF4283 domain-containing protein</fullName>
    </recommendedName>
</protein>
<evidence type="ECO:0000256" key="1">
    <source>
        <dbReference type="SAM" id="MobiDB-lite"/>
    </source>
</evidence>
<feature type="domain" description="DUF4283" evidence="2">
    <location>
        <begin position="138"/>
        <end position="215"/>
    </location>
</feature>
<dbReference type="PANTHER" id="PTHR31286:SF165">
    <property type="entry name" value="DUF4283 DOMAIN-CONTAINING PROTEIN"/>
    <property type="match status" value="1"/>
</dbReference>
<feature type="region of interest" description="Disordered" evidence="1">
    <location>
        <begin position="330"/>
        <end position="356"/>
    </location>
</feature>
<name>A0A7J6V0D9_THATH</name>
<organism evidence="3 4">
    <name type="scientific">Thalictrum thalictroides</name>
    <name type="common">Rue-anemone</name>
    <name type="synonym">Anemone thalictroides</name>
    <dbReference type="NCBI Taxonomy" id="46969"/>
    <lineage>
        <taxon>Eukaryota</taxon>
        <taxon>Viridiplantae</taxon>
        <taxon>Streptophyta</taxon>
        <taxon>Embryophyta</taxon>
        <taxon>Tracheophyta</taxon>
        <taxon>Spermatophyta</taxon>
        <taxon>Magnoliopsida</taxon>
        <taxon>Ranunculales</taxon>
        <taxon>Ranunculaceae</taxon>
        <taxon>Thalictroideae</taxon>
        <taxon>Thalictrum</taxon>
    </lineage>
</organism>
<comment type="caution">
    <text evidence="3">The sequence shown here is derived from an EMBL/GenBank/DDBJ whole genome shotgun (WGS) entry which is preliminary data.</text>
</comment>
<evidence type="ECO:0000313" key="4">
    <source>
        <dbReference type="Proteomes" id="UP000554482"/>
    </source>
</evidence>
<dbReference type="InterPro" id="IPR040256">
    <property type="entry name" value="At4g02000-like"/>
</dbReference>
<evidence type="ECO:0000259" key="2">
    <source>
        <dbReference type="Pfam" id="PF14111"/>
    </source>
</evidence>
<dbReference type="OrthoDB" id="1695837at2759"/>
<keyword evidence="4" id="KW-1185">Reference proteome</keyword>
<sequence length="356" mass="40206">MASTTQTPPLSPANISKNSVLPSKTPIHTYIPSPNHVLTPRPVKETQDNEIVIHENTNLPLVVAPNGSAIVEERGNTPTLAVNPEINGSEIENQPTRWCSLLKTVPPSAGKEKLSFIEPVFKDGILQIEEDILNLGSQEWEDRVVGFFLDKKLPFSIVKAAVHKKWKLSGHVDISLDDDTYYFKFHNPQDRVEVLEEGTIHIAGKLFILRPWTREIEDSKGLIRTVPMWINMYKVPKHLWHPRGFSSIASALGHPLCLDRATESRLMLSFARVCVEIKPDVELPNSLTINTLSERPTVIELEYQWKPLICTFLSSFWALYNKMSKKSNNEGFYSDQQESQSDNRTLADSKTQGKLG</sequence>
<dbReference type="InterPro" id="IPR025558">
    <property type="entry name" value="DUF4283"/>
</dbReference>
<dbReference type="PANTHER" id="PTHR31286">
    <property type="entry name" value="GLYCINE-RICH CELL WALL STRUCTURAL PROTEIN 1.8-LIKE"/>
    <property type="match status" value="1"/>
</dbReference>
<proteinExistence type="predicted"/>
<accession>A0A7J6V0D9</accession>
<dbReference type="EMBL" id="JABWDY010040111">
    <property type="protein sequence ID" value="KAF5178396.1"/>
    <property type="molecule type" value="Genomic_DNA"/>
</dbReference>
<evidence type="ECO:0000313" key="3">
    <source>
        <dbReference type="EMBL" id="KAF5178396.1"/>
    </source>
</evidence>
<feature type="compositionally biased region" description="Polar residues" evidence="1">
    <location>
        <begin position="1"/>
        <end position="22"/>
    </location>
</feature>
<dbReference type="Proteomes" id="UP000554482">
    <property type="component" value="Unassembled WGS sequence"/>
</dbReference>